<sequence>MPLKINIDNLEKITLEIKDKHFTLNGVNLTADGKAITTEKTVNSKVE</sequence>
<reference evidence="1 2" key="1">
    <citation type="submission" date="2011-09" db="EMBL/GenBank/DDBJ databases">
        <title>The draft genome of Treponema saccharophilum DSM 2985.</title>
        <authorList>
            <consortium name="US DOE Joint Genome Institute (JGI-PGF)"/>
            <person name="Lucas S."/>
            <person name="Copeland A."/>
            <person name="Lapidus A."/>
            <person name="Glavina del Rio T."/>
            <person name="Dalin E."/>
            <person name="Tice H."/>
            <person name="Bruce D."/>
            <person name="Goodwin L."/>
            <person name="Pitluck S."/>
            <person name="Peters L."/>
            <person name="Kyrpides N."/>
            <person name="Mavromatis K."/>
            <person name="Ivanova N."/>
            <person name="Markowitz V."/>
            <person name="Cheng J.-F."/>
            <person name="Hugenholtz P."/>
            <person name="Woyke T."/>
            <person name="Wu D."/>
            <person name="Gronow S."/>
            <person name="Wellnitz S."/>
            <person name="Brambilla E."/>
            <person name="Klenk H.-P."/>
            <person name="Eisen J.A."/>
        </authorList>
    </citation>
    <scope>NUCLEOTIDE SEQUENCE [LARGE SCALE GENOMIC DNA]</scope>
    <source>
        <strain evidence="1 2">DSM 2985</strain>
    </source>
</reference>
<dbReference type="AlphaFoldDB" id="H7EJH9"/>
<evidence type="ECO:0000313" key="1">
    <source>
        <dbReference type="EMBL" id="EIC02217.1"/>
    </source>
</evidence>
<dbReference type="Proteomes" id="UP000003571">
    <property type="component" value="Unassembled WGS sequence"/>
</dbReference>
<evidence type="ECO:0000313" key="2">
    <source>
        <dbReference type="Proteomes" id="UP000003571"/>
    </source>
</evidence>
<keyword evidence="2" id="KW-1185">Reference proteome</keyword>
<organism evidence="1 2">
    <name type="scientific">Treponema saccharophilum DSM 2985</name>
    <dbReference type="NCBI Taxonomy" id="907348"/>
    <lineage>
        <taxon>Bacteria</taxon>
        <taxon>Pseudomonadati</taxon>
        <taxon>Spirochaetota</taxon>
        <taxon>Spirochaetia</taxon>
        <taxon>Spirochaetales</taxon>
        <taxon>Treponemataceae</taxon>
        <taxon>Treponema</taxon>
    </lineage>
</organism>
<dbReference type="PATRIC" id="fig|907348.3.peg.931"/>
<dbReference type="STRING" id="907348.TresaDRAFT_1481"/>
<dbReference type="EMBL" id="AGRW01000041">
    <property type="protein sequence ID" value="EIC02217.1"/>
    <property type="molecule type" value="Genomic_DNA"/>
</dbReference>
<comment type="caution">
    <text evidence="1">The sequence shown here is derived from an EMBL/GenBank/DDBJ whole genome shotgun (WGS) entry which is preliminary data.</text>
</comment>
<gene>
    <name evidence="1" type="ORF">TresaDRAFT_1481</name>
</gene>
<proteinExistence type="predicted"/>
<name>H7EJH9_9SPIR</name>
<protein>
    <submittedName>
        <fullName evidence="1">Uncharacterized protein</fullName>
    </submittedName>
</protein>
<accession>H7EJH9</accession>